<evidence type="ECO:0000313" key="4">
    <source>
        <dbReference type="Proteomes" id="UP000309389"/>
    </source>
</evidence>
<feature type="domain" description="Type II CBASS E2 protein" evidence="2">
    <location>
        <begin position="19"/>
        <end position="137"/>
    </location>
</feature>
<evidence type="ECO:0000313" key="3">
    <source>
        <dbReference type="EMBL" id="TIX48860.1"/>
    </source>
</evidence>
<keyword evidence="4" id="KW-1185">Reference proteome</keyword>
<evidence type="ECO:0000259" key="2">
    <source>
        <dbReference type="Pfam" id="PF26395"/>
    </source>
</evidence>
<feature type="region of interest" description="Disordered" evidence="1">
    <location>
        <begin position="131"/>
        <end position="155"/>
    </location>
</feature>
<organism evidence="3 4">
    <name type="scientific">Alteraurantiacibacter aquimixticola</name>
    <dbReference type="NCBI Taxonomy" id="2489173"/>
    <lineage>
        <taxon>Bacteria</taxon>
        <taxon>Pseudomonadati</taxon>
        <taxon>Pseudomonadota</taxon>
        <taxon>Alphaproteobacteria</taxon>
        <taxon>Sphingomonadales</taxon>
        <taxon>Erythrobacteraceae</taxon>
        <taxon>Alteraurantiacibacter</taxon>
    </lineage>
</organism>
<comment type="caution">
    <text evidence="3">The sequence shown here is derived from an EMBL/GenBank/DDBJ whole genome shotgun (WGS) entry which is preliminary data.</text>
</comment>
<dbReference type="OrthoDB" id="4736406at2"/>
<evidence type="ECO:0000256" key="1">
    <source>
        <dbReference type="SAM" id="MobiDB-lite"/>
    </source>
</evidence>
<sequence length="155" mass="17985">MFTSRQPRLTAAAQYLFLRKNPICSGSGSLRAGALTWEYKVRPSLIGREYTVRIEYRQGSTPRVFVIDPSLSELAGDRDLPHVYRDPLRLCLMLPKAFEWDSSMRIDQTFVPWAATWLYYFEEWLASGEWKGGGTHPDPSDTEQLNRRDRRARGR</sequence>
<reference evidence="3 4" key="1">
    <citation type="submission" date="2019-04" db="EMBL/GenBank/DDBJ databases">
        <title>Altererythrobacter aquimixticola sp. nov., isolated from sediment of junction between the ocean and a freshwater spring.</title>
        <authorList>
            <person name="Yoon J.-H."/>
        </authorList>
    </citation>
    <scope>NUCLEOTIDE SEQUENCE [LARGE SCALE GENOMIC DNA]</scope>
    <source>
        <strain evidence="3 4">SSKS-13</strain>
    </source>
</reference>
<gene>
    <name evidence="3" type="ORF">E5222_14040</name>
</gene>
<dbReference type="Proteomes" id="UP000309389">
    <property type="component" value="Unassembled WGS sequence"/>
</dbReference>
<dbReference type="InterPro" id="IPR058588">
    <property type="entry name" value="E2-CBASS"/>
</dbReference>
<proteinExistence type="predicted"/>
<accession>A0A4T3F2M4</accession>
<protein>
    <recommendedName>
        <fullName evidence="2">Type II CBASS E2 protein domain-containing protein</fullName>
    </recommendedName>
</protein>
<dbReference type="AlphaFoldDB" id="A0A4T3F2M4"/>
<dbReference type="Pfam" id="PF26395">
    <property type="entry name" value="E2-CBASS"/>
    <property type="match status" value="1"/>
</dbReference>
<dbReference type="EMBL" id="SSHH01000004">
    <property type="protein sequence ID" value="TIX48860.1"/>
    <property type="molecule type" value="Genomic_DNA"/>
</dbReference>
<name>A0A4T3F2M4_9SPHN</name>